<dbReference type="OrthoDB" id="19141at10239"/>
<sequence length="111" mass="12561">MVKIVLGTILGLSLAMPATAKIYDPVMEENLKIARMFCVENSDCVNLLALELDDAYRKGKRLQGSDRPWNLNVNRQTKELTTLCDTAPNKQVCNVYRMKLLERFIEGLDGL</sequence>
<protein>
    <recommendedName>
        <fullName evidence="3">Valyl-tRNA synthetase modifier</fullName>
    </recommendedName>
</protein>
<evidence type="ECO:0008006" key="3">
    <source>
        <dbReference type="Google" id="ProtNLM"/>
    </source>
</evidence>
<dbReference type="EMBL" id="KJ025957">
    <property type="protein sequence ID" value="AHY25366.1"/>
    <property type="molecule type" value="Genomic_DNA"/>
</dbReference>
<keyword evidence="2" id="KW-1185">Reference proteome</keyword>
<evidence type="ECO:0000313" key="1">
    <source>
        <dbReference type="EMBL" id="AHY25366.1"/>
    </source>
</evidence>
<dbReference type="GeneID" id="19485003"/>
<name>A0A023W6B3_9CAUD</name>
<gene>
    <name evidence="1" type="ORF">PS2_120</name>
</gene>
<dbReference type="Proteomes" id="UP000024445">
    <property type="component" value="Segment"/>
</dbReference>
<accession>A0A023W6B3</accession>
<proteinExistence type="predicted"/>
<organism evidence="1 2">
    <name type="scientific">Serratia phage PS2</name>
    <dbReference type="NCBI Taxonomy" id="1481112"/>
    <lineage>
        <taxon>Viruses</taxon>
        <taxon>Duplodnaviria</taxon>
        <taxon>Heunggongvirae</taxon>
        <taxon>Uroviricota</taxon>
        <taxon>Caudoviricetes</taxon>
        <taxon>Muldoonvirus</taxon>
        <taxon>Muldoonvirus PS2</taxon>
    </lineage>
</organism>
<dbReference type="KEGG" id="vg:19485003"/>
<reference evidence="1 2" key="1">
    <citation type="submission" date="2014-01" db="EMBL/GenBank/DDBJ databases">
        <authorList>
            <person name="Zhang G."/>
            <person name="Jin J."/>
            <person name="Li Z.J."/>
            <person name="Wang S.W."/>
            <person name="Chen S.J."/>
            <person name="Wang S.M."/>
            <person name="Wang X.T."/>
            <person name="Li Y.H."/>
            <person name="Wang J."/>
            <person name="Yang C.K."/>
            <person name="Wang L."/>
        </authorList>
    </citation>
    <scope>NUCLEOTIDE SEQUENCE [LARGE SCALE GENOMIC DNA]</scope>
</reference>
<evidence type="ECO:0000313" key="2">
    <source>
        <dbReference type="Proteomes" id="UP000024445"/>
    </source>
</evidence>
<dbReference type="RefSeq" id="YP_009030167.1">
    <property type="nucleotide sequence ID" value="NC_024121.1"/>
</dbReference>